<evidence type="ECO:0000256" key="1">
    <source>
        <dbReference type="SAM" id="Phobius"/>
    </source>
</evidence>
<comment type="caution">
    <text evidence="2">The sequence shown here is derived from an EMBL/GenBank/DDBJ whole genome shotgun (WGS) entry which is preliminary data.</text>
</comment>
<dbReference type="Proteomes" id="UP000600865">
    <property type="component" value="Unassembled WGS sequence"/>
</dbReference>
<accession>A0A918NIE7</accession>
<keyword evidence="1" id="KW-1133">Transmembrane helix</keyword>
<feature type="transmembrane region" description="Helical" evidence="1">
    <location>
        <begin position="304"/>
        <end position="325"/>
    </location>
</feature>
<feature type="transmembrane region" description="Helical" evidence="1">
    <location>
        <begin position="198"/>
        <end position="219"/>
    </location>
</feature>
<evidence type="ECO:0000313" key="2">
    <source>
        <dbReference type="EMBL" id="GGX69821.1"/>
    </source>
</evidence>
<evidence type="ECO:0000313" key="3">
    <source>
        <dbReference type="Proteomes" id="UP000600865"/>
    </source>
</evidence>
<reference evidence="2 3" key="1">
    <citation type="journal article" date="2014" name="Int. J. Syst. Evol. Microbiol.">
        <title>Complete genome sequence of Corynebacterium casei LMG S-19264T (=DSM 44701T), isolated from a smear-ripened cheese.</title>
        <authorList>
            <consortium name="US DOE Joint Genome Institute (JGI-PGF)"/>
            <person name="Walter F."/>
            <person name="Albersmeier A."/>
            <person name="Kalinowski J."/>
            <person name="Ruckert C."/>
        </authorList>
    </citation>
    <scope>NUCLEOTIDE SEQUENCE [LARGE SCALE GENOMIC DNA]</scope>
    <source>
        <strain evidence="2 3">KCTC 23968</strain>
    </source>
</reference>
<feature type="transmembrane region" description="Helical" evidence="1">
    <location>
        <begin position="226"/>
        <end position="244"/>
    </location>
</feature>
<feature type="transmembrane region" description="Helical" evidence="1">
    <location>
        <begin position="264"/>
        <end position="284"/>
    </location>
</feature>
<organism evidence="2 3">
    <name type="scientific">Litorimonas cladophorae</name>
    <dbReference type="NCBI Taxonomy" id="1220491"/>
    <lineage>
        <taxon>Bacteria</taxon>
        <taxon>Pseudomonadati</taxon>
        <taxon>Pseudomonadota</taxon>
        <taxon>Alphaproteobacteria</taxon>
        <taxon>Maricaulales</taxon>
        <taxon>Robiginitomaculaceae</taxon>
    </lineage>
</organism>
<gene>
    <name evidence="2" type="ORF">GCM10011309_19810</name>
</gene>
<keyword evidence="3" id="KW-1185">Reference proteome</keyword>
<dbReference type="EMBL" id="BMYV01000002">
    <property type="protein sequence ID" value="GGX69821.1"/>
    <property type="molecule type" value="Genomic_DNA"/>
</dbReference>
<feature type="transmembrane region" description="Helical" evidence="1">
    <location>
        <begin position="111"/>
        <end position="127"/>
    </location>
</feature>
<name>A0A918NIE7_9PROT</name>
<keyword evidence="1" id="KW-0472">Membrane</keyword>
<proteinExistence type="predicted"/>
<feature type="transmembrane region" description="Helical" evidence="1">
    <location>
        <begin position="475"/>
        <end position="497"/>
    </location>
</feature>
<feature type="transmembrane region" description="Helical" evidence="1">
    <location>
        <begin position="148"/>
        <end position="171"/>
    </location>
</feature>
<dbReference type="AlphaFoldDB" id="A0A918NIE7"/>
<sequence length="968" mass="108521">MRFMDMRIAFIALQLLAIGILIIGVFRFSRLWVNDKAASYAAMLCAFSTSISETLHIFGQLPTLLSIALFLNAIPHISSWIEHGRKRDFILGLFLTAATTSVHHVTPLFGTVFFVAPIGIAALLANLKRRELYKPSSTLGYLKWISPALIRGFIMGLGMLFLIITIVFPYWHWSITDPITQVSIPHGSRENFIAKPNLGLMFFVIPWGMLITVVPYVILKSARTALWPLGLSVLIALFLGTGGTTPLPRILLGPAFEILTLDRFTFWASILILPFAGLAVQSLWEGRGKILINRAFGSFLSRAFLVLTLVTYVGFAVGTALLPTFRPTQPDFIDPAPIVTFMDEDRHSDWRYLTLGFGDQFAYHSALINAESVDGNYHSARRLPSLMNYSVERLENSKYMGVPGLASLNQFLTNAEKFHLKYVFSNDEFYDPVLHYTGWNPVTRLNNGIRVWEKPDISPLPIVRPRRDLPRYQKLMWGILPIGSLILGLLTLIGLALRQQLISSESRPFLRIAPSPYMTVKVPEPEPTLTVGVATQLAPLPVAWTPPKTMTWLVRVLPLVAASMAAILIIITLQNQRKPLLPETVVERFYQHLDFRETEQAFSLLASDPDLDYGQFLKMQKLTGGLVPSFGKLTSVEPLNMEVVDDGQVRIKLKLIYLTSIGIRPVITEMTLIQNANKVWQIKYEPADKTYTPNLTSSSNAPQFRDLTGQKYSTSMDPVQRLARPEIELMATEVIEDDGRLFVIGRLKNLSEFPACTKVLARAVSTDSEAEFKQHAGRIGPHRLLPGESSAFRVDFEGYLKIQDQPFNAAYNPDEFSVPEFDSLPSDIDVSLSTTVCTPAYYKSVAFSEINISEMDGRQALTLKVSNIGTEIVSTLQLKLSYVDAKGRLTWVEPYYLQNNLIPGEVRVIQIPLSVKMRTHISSPDRLQINGESSAINLNSIWPTGAKLANDDMRVMIDYDAMLYRPLD</sequence>
<protein>
    <submittedName>
        <fullName evidence="2">Membrane protein</fullName>
    </submittedName>
</protein>
<feature type="transmembrane region" description="Helical" evidence="1">
    <location>
        <begin position="552"/>
        <end position="573"/>
    </location>
</feature>
<keyword evidence="1" id="KW-0812">Transmembrane</keyword>